<keyword evidence="6" id="KW-1185">Reference proteome</keyword>
<dbReference type="AlphaFoldDB" id="A0AAD8A2H9"/>
<accession>A0AAD8A2H9</accession>
<dbReference type="GO" id="GO:0006325">
    <property type="term" value="P:chromatin organization"/>
    <property type="evidence" value="ECO:0007669"/>
    <property type="project" value="InterPro"/>
</dbReference>
<evidence type="ECO:0000313" key="6">
    <source>
        <dbReference type="Proteomes" id="UP001233999"/>
    </source>
</evidence>
<name>A0AAD8A2H9_DIPPU</name>
<feature type="non-terminal residue" evidence="5">
    <location>
        <position position="141"/>
    </location>
</feature>
<dbReference type="GO" id="GO:0031491">
    <property type="term" value="F:nucleosome binding"/>
    <property type="evidence" value="ECO:0007669"/>
    <property type="project" value="TreeGrafter"/>
</dbReference>
<reference evidence="5" key="1">
    <citation type="journal article" date="2023" name="IScience">
        <title>Live-bearing cockroach genome reveals convergent evolutionary mechanisms linked to viviparity in insects and beyond.</title>
        <authorList>
            <person name="Fouks B."/>
            <person name="Harrison M.C."/>
            <person name="Mikhailova A.A."/>
            <person name="Marchal E."/>
            <person name="English S."/>
            <person name="Carruthers M."/>
            <person name="Jennings E.C."/>
            <person name="Chiamaka E.L."/>
            <person name="Frigard R.A."/>
            <person name="Pippel M."/>
            <person name="Attardo G.M."/>
            <person name="Benoit J.B."/>
            <person name="Bornberg-Bauer E."/>
            <person name="Tobe S.S."/>
        </authorList>
    </citation>
    <scope>NUCLEOTIDE SEQUENCE</scope>
    <source>
        <strain evidence="5">Stay&amp;Tobe</strain>
    </source>
</reference>
<dbReference type="PANTHER" id="PTHR15502">
    <property type="entry name" value="CALCINEURIN-BINDING PROTEIN CABIN 1-RELATED"/>
    <property type="match status" value="1"/>
</dbReference>
<feature type="compositionally biased region" description="Acidic residues" evidence="4">
    <location>
        <begin position="11"/>
        <end position="21"/>
    </location>
</feature>
<dbReference type="Proteomes" id="UP001233999">
    <property type="component" value="Unassembled WGS sequence"/>
</dbReference>
<dbReference type="SMART" id="SM00028">
    <property type="entry name" value="TPR"/>
    <property type="match status" value="1"/>
</dbReference>
<keyword evidence="3" id="KW-0802">TPR repeat</keyword>
<evidence type="ECO:0000256" key="2">
    <source>
        <dbReference type="ARBA" id="ARBA00023242"/>
    </source>
</evidence>
<comment type="subcellular location">
    <subcellularLocation>
        <location evidence="1">Nucleus</location>
    </subcellularLocation>
</comment>
<dbReference type="EMBL" id="JASPKZ010004210">
    <property type="protein sequence ID" value="KAJ9590537.1"/>
    <property type="molecule type" value="Genomic_DNA"/>
</dbReference>
<evidence type="ECO:0000313" key="5">
    <source>
        <dbReference type="EMBL" id="KAJ9590537.1"/>
    </source>
</evidence>
<protein>
    <submittedName>
        <fullName evidence="5">Uncharacterized protein</fullName>
    </submittedName>
</protein>
<reference evidence="5" key="2">
    <citation type="submission" date="2023-05" db="EMBL/GenBank/DDBJ databases">
        <authorList>
            <person name="Fouks B."/>
        </authorList>
    </citation>
    <scope>NUCLEOTIDE SEQUENCE</scope>
    <source>
        <strain evidence="5">Stay&amp;Tobe</strain>
        <tissue evidence="5">Testes</tissue>
    </source>
</reference>
<evidence type="ECO:0000256" key="1">
    <source>
        <dbReference type="ARBA" id="ARBA00004123"/>
    </source>
</evidence>
<dbReference type="PANTHER" id="PTHR15502:SF7">
    <property type="entry name" value="CALCINEURIN-BINDING PROTEIN CABIN-1"/>
    <property type="match status" value="1"/>
</dbReference>
<evidence type="ECO:0000256" key="3">
    <source>
        <dbReference type="PROSITE-ProRule" id="PRU00339"/>
    </source>
</evidence>
<feature type="region of interest" description="Disordered" evidence="4">
    <location>
        <begin position="1"/>
        <end position="24"/>
    </location>
</feature>
<dbReference type="InterPro" id="IPR019734">
    <property type="entry name" value="TPR_rpt"/>
</dbReference>
<proteinExistence type="predicted"/>
<sequence length="141" mass="15781">MIKIRALNQESSEESEGDEDVPTITKEAQVQKQEGTEGLAHPALILKYSCLKNMGTVLEKQGEMQAALQFYLQAAELDGTDVSLCKLLTAVSAISCSLDNYQQKSMRWAAEKSYPFKINQCFETAKRLLRDKTALYEGHTE</sequence>
<gene>
    <name evidence="5" type="ORF">L9F63_016439</name>
</gene>
<keyword evidence="2" id="KW-0539">Nucleus</keyword>
<evidence type="ECO:0000256" key="4">
    <source>
        <dbReference type="SAM" id="MobiDB-lite"/>
    </source>
</evidence>
<organism evidence="5 6">
    <name type="scientific">Diploptera punctata</name>
    <name type="common">Pacific beetle cockroach</name>
    <dbReference type="NCBI Taxonomy" id="6984"/>
    <lineage>
        <taxon>Eukaryota</taxon>
        <taxon>Metazoa</taxon>
        <taxon>Ecdysozoa</taxon>
        <taxon>Arthropoda</taxon>
        <taxon>Hexapoda</taxon>
        <taxon>Insecta</taxon>
        <taxon>Pterygota</taxon>
        <taxon>Neoptera</taxon>
        <taxon>Polyneoptera</taxon>
        <taxon>Dictyoptera</taxon>
        <taxon>Blattodea</taxon>
        <taxon>Blaberoidea</taxon>
        <taxon>Blaberidae</taxon>
        <taxon>Diplopterinae</taxon>
        <taxon>Diploptera</taxon>
    </lineage>
</organism>
<dbReference type="PROSITE" id="PS50005">
    <property type="entry name" value="TPR"/>
    <property type="match status" value="1"/>
</dbReference>
<feature type="repeat" description="TPR" evidence="3">
    <location>
        <begin position="48"/>
        <end position="81"/>
    </location>
</feature>
<dbReference type="InterPro" id="IPR033053">
    <property type="entry name" value="Hir3/CABIN1"/>
</dbReference>
<comment type="caution">
    <text evidence="5">The sequence shown here is derived from an EMBL/GenBank/DDBJ whole genome shotgun (WGS) entry which is preliminary data.</text>
</comment>
<dbReference type="GO" id="GO:0005634">
    <property type="term" value="C:nucleus"/>
    <property type="evidence" value="ECO:0007669"/>
    <property type="project" value="UniProtKB-SubCell"/>
</dbReference>